<dbReference type="Gene3D" id="3.40.50.150">
    <property type="entry name" value="Vaccinia Virus protein VP39"/>
    <property type="match status" value="1"/>
</dbReference>
<reference evidence="7" key="1">
    <citation type="submission" date="2018-11" db="EMBL/GenBank/DDBJ databases">
        <authorList>
            <person name="Alioto T."/>
            <person name="Alioto T."/>
        </authorList>
    </citation>
    <scope>NUCLEOTIDE SEQUENCE</scope>
</reference>
<sequence length="715" mass="81956">MDTNGEIDLSCAPDWGHPNPKELHCAPDWGHPNPKELQVKREARIDLSCAPDWGHPNPKELQVKREARIDLSCAPDWGHPNPKELQVKREARIDLSCAPDWGHPNPKELQGKREARIDLSCAPDWGHPNPKELQGKREARIDLSCAPDWEHPNPKELQVKREARIYLSCAPDWGHPNPKELQVKREARIYLSCAPDWGHPNPKELQELQVKREARIYLSCAPDWGHPNPKELQVKREARIYLSCAPDWGHPNPKELQVKREARIYLSCAPDWGHPNPKELQVKREARIYLSCAPDWGHPNPKELQVKREARIYLSCAPDWGHPNPKELQWRDHWMQAVYYPSNILPVQKGDKVKVISYHSEYNLWFDVAKENCNGNTKISSGLDCLCGIHTATSRTRFGMINDPDRKKIINDVLRKNIKDDTVCLCISDGSLLPLIATRLGAKQVYTIESNPLCKRIVDRFLEENNLSGKIKVIEKHPENVTIDDLDGNKVDLVVGEPYFQTSMLPWHHIQFWHSVKCLPTILHPETIVLPCRMTIHAVAVDFIDLWKIKAPIGNCEGFDLDIFDKLIEASSDIADEIVEPHPLWEYPCQARSDIQKVYTFDYTDFVTKKSLPCITNTELNIKSHGNCNGVVLWADFDFGDGNVITTGPRDITVINQKIEWDYYSRQGVHLLKKPVQISAEDLKLSKQCVIKIETKFEPFKSDDFGFAFSTKYCQ</sequence>
<name>A0A8B6FTG3_MYTGA</name>
<dbReference type="InterPro" id="IPR029063">
    <property type="entry name" value="SAM-dependent_MTases_sf"/>
</dbReference>
<dbReference type="PANTHER" id="PTHR11006">
    <property type="entry name" value="PROTEIN ARGININE N-METHYLTRANSFERASE"/>
    <property type="match status" value="1"/>
</dbReference>
<organism evidence="7 8">
    <name type="scientific">Mytilus galloprovincialis</name>
    <name type="common">Mediterranean mussel</name>
    <dbReference type="NCBI Taxonomy" id="29158"/>
    <lineage>
        <taxon>Eukaryota</taxon>
        <taxon>Metazoa</taxon>
        <taxon>Spiralia</taxon>
        <taxon>Lophotrochozoa</taxon>
        <taxon>Mollusca</taxon>
        <taxon>Bivalvia</taxon>
        <taxon>Autobranchia</taxon>
        <taxon>Pteriomorphia</taxon>
        <taxon>Mytilida</taxon>
        <taxon>Mytiloidea</taxon>
        <taxon>Mytilidae</taxon>
        <taxon>Mytilinae</taxon>
        <taxon>Mytilus</taxon>
    </lineage>
</organism>
<evidence type="ECO:0000256" key="2">
    <source>
        <dbReference type="ARBA" id="ARBA00022679"/>
    </source>
</evidence>
<evidence type="ECO:0000313" key="7">
    <source>
        <dbReference type="EMBL" id="VDI54013.1"/>
    </source>
</evidence>
<proteinExistence type="predicted"/>
<dbReference type="EMBL" id="UYJE01007351">
    <property type="protein sequence ID" value="VDI54013.1"/>
    <property type="molecule type" value="Genomic_DNA"/>
</dbReference>
<evidence type="ECO:0000313" key="8">
    <source>
        <dbReference type="Proteomes" id="UP000596742"/>
    </source>
</evidence>
<feature type="region of interest" description="Disordered" evidence="6">
    <location>
        <begin position="1"/>
        <end position="20"/>
    </location>
</feature>
<dbReference type="FunFam" id="3.40.50.150:FF:000070">
    <property type="entry name" value="Protein arginine N-methyltransferase 7"/>
    <property type="match status" value="1"/>
</dbReference>
<dbReference type="InterPro" id="IPR025799">
    <property type="entry name" value="Arg_MeTrfase"/>
</dbReference>
<dbReference type="OrthoDB" id="6155457at2759"/>
<dbReference type="GO" id="GO:0032259">
    <property type="term" value="P:methylation"/>
    <property type="evidence" value="ECO:0007669"/>
    <property type="project" value="UniProtKB-KW"/>
</dbReference>
<gene>
    <name evidence="7" type="ORF">MGAL_10B002210</name>
</gene>
<protein>
    <submittedName>
        <fullName evidence="7">Type III protein arginine methyltransferase</fullName>
        <ecNumber evidence="7">2.1.1.321</ecNumber>
    </submittedName>
</protein>
<keyword evidence="4" id="KW-0677">Repeat</keyword>
<evidence type="ECO:0000256" key="3">
    <source>
        <dbReference type="ARBA" id="ARBA00022691"/>
    </source>
</evidence>
<evidence type="ECO:0000256" key="4">
    <source>
        <dbReference type="ARBA" id="ARBA00022737"/>
    </source>
</evidence>
<accession>A0A8B6FTG3</accession>
<dbReference type="SUPFAM" id="SSF53335">
    <property type="entry name" value="S-adenosyl-L-methionine-dependent methyltransferases"/>
    <property type="match status" value="1"/>
</dbReference>
<evidence type="ECO:0000256" key="1">
    <source>
        <dbReference type="ARBA" id="ARBA00022603"/>
    </source>
</evidence>
<dbReference type="PROSITE" id="PS51678">
    <property type="entry name" value="SAM_MT_PRMT"/>
    <property type="match status" value="1"/>
</dbReference>
<dbReference type="Proteomes" id="UP000596742">
    <property type="component" value="Unassembled WGS sequence"/>
</dbReference>
<keyword evidence="3 5" id="KW-0949">S-adenosyl-L-methionine</keyword>
<dbReference type="Gene3D" id="2.70.160.11">
    <property type="entry name" value="Hnrnp arginine n-methyltransferase1"/>
    <property type="match status" value="2"/>
</dbReference>
<dbReference type="PANTHER" id="PTHR11006:SF4">
    <property type="entry name" value="PROTEIN ARGININE N-METHYLTRANSFERASE 7"/>
    <property type="match status" value="1"/>
</dbReference>
<evidence type="ECO:0000256" key="6">
    <source>
        <dbReference type="SAM" id="MobiDB-lite"/>
    </source>
</evidence>
<keyword evidence="1 5" id="KW-0489">Methyltransferase</keyword>
<dbReference type="AlphaFoldDB" id="A0A8B6FTG3"/>
<keyword evidence="8" id="KW-1185">Reference proteome</keyword>
<keyword evidence="2 5" id="KW-0808">Transferase</keyword>
<comment type="caution">
    <text evidence="7">The sequence shown here is derived from an EMBL/GenBank/DDBJ whole genome shotgun (WGS) entry which is preliminary data.</text>
</comment>
<dbReference type="GO" id="GO:0035241">
    <property type="term" value="F:protein-arginine omega-N monomethyltransferase activity"/>
    <property type="evidence" value="ECO:0007669"/>
    <property type="project" value="UniProtKB-EC"/>
</dbReference>
<dbReference type="GO" id="GO:0042054">
    <property type="term" value="F:histone methyltransferase activity"/>
    <property type="evidence" value="ECO:0007669"/>
    <property type="project" value="TreeGrafter"/>
</dbReference>
<evidence type="ECO:0000256" key="5">
    <source>
        <dbReference type="PROSITE-ProRule" id="PRU01015"/>
    </source>
</evidence>
<dbReference type="EC" id="2.1.1.321" evidence="7"/>